<accession>A0A820IHQ6</accession>
<evidence type="ECO:0000313" key="2">
    <source>
        <dbReference type="EMBL" id="CAF4312174.1"/>
    </source>
</evidence>
<protein>
    <submittedName>
        <fullName evidence="2">Uncharacterized protein</fullName>
    </submittedName>
</protein>
<dbReference type="AlphaFoldDB" id="A0A820IHQ6"/>
<gene>
    <name evidence="2" type="ORF">OXD698_LOCUS46694</name>
</gene>
<evidence type="ECO:0000256" key="1">
    <source>
        <dbReference type="SAM" id="Phobius"/>
    </source>
</evidence>
<sequence length="280" mass="32604">MLEIHDSIDSSIPFNFSALNQNLSQPNEKIEMIINRLMVEKWFSNISFSLYYKKCAPLSCTYQYDGRNNLFISITTIISIFGGLSLALKLLIMISLKFINKMFSNNFFHLISLNFIKQIFICHTENQIIHRLHVILVIGILTTFYIFSTFTPRVITIQTNTPSLKMYEDLYKEYNDTLACPCSQLSMKYKSILNLTTRFHEICSSGFITDRWRSYLYEKRDNDNRHSPYDFYNSAVGQFKLLSTFCNLSNETVSESIFQLGTTDLINNQLLSSYILNNTI</sequence>
<keyword evidence="1" id="KW-0812">Transmembrane</keyword>
<proteinExistence type="predicted"/>
<keyword evidence="1" id="KW-1133">Transmembrane helix</keyword>
<feature type="transmembrane region" description="Helical" evidence="1">
    <location>
        <begin position="128"/>
        <end position="147"/>
    </location>
</feature>
<name>A0A820IHQ6_9BILA</name>
<keyword evidence="1" id="KW-0472">Membrane</keyword>
<dbReference type="EMBL" id="CAJOAZ010017133">
    <property type="protein sequence ID" value="CAF4312174.1"/>
    <property type="molecule type" value="Genomic_DNA"/>
</dbReference>
<comment type="caution">
    <text evidence="2">The sequence shown here is derived from an EMBL/GenBank/DDBJ whole genome shotgun (WGS) entry which is preliminary data.</text>
</comment>
<feature type="transmembrane region" description="Helical" evidence="1">
    <location>
        <begin position="70"/>
        <end position="92"/>
    </location>
</feature>
<organism evidence="2 3">
    <name type="scientific">Adineta steineri</name>
    <dbReference type="NCBI Taxonomy" id="433720"/>
    <lineage>
        <taxon>Eukaryota</taxon>
        <taxon>Metazoa</taxon>
        <taxon>Spiralia</taxon>
        <taxon>Gnathifera</taxon>
        <taxon>Rotifera</taxon>
        <taxon>Eurotatoria</taxon>
        <taxon>Bdelloidea</taxon>
        <taxon>Adinetida</taxon>
        <taxon>Adinetidae</taxon>
        <taxon>Adineta</taxon>
    </lineage>
</organism>
<feature type="non-terminal residue" evidence="2">
    <location>
        <position position="280"/>
    </location>
</feature>
<reference evidence="2" key="1">
    <citation type="submission" date="2021-02" db="EMBL/GenBank/DDBJ databases">
        <authorList>
            <person name="Nowell W R."/>
        </authorList>
    </citation>
    <scope>NUCLEOTIDE SEQUENCE</scope>
</reference>
<dbReference type="Proteomes" id="UP000663844">
    <property type="component" value="Unassembled WGS sequence"/>
</dbReference>
<evidence type="ECO:0000313" key="3">
    <source>
        <dbReference type="Proteomes" id="UP000663844"/>
    </source>
</evidence>